<dbReference type="PANTHER" id="PTHR33702:SF5">
    <property type="entry name" value="OS01G0308600 PROTEIN"/>
    <property type="match status" value="1"/>
</dbReference>
<protein>
    <submittedName>
        <fullName evidence="1">Uncharacterized protein</fullName>
    </submittedName>
</protein>
<keyword evidence="2" id="KW-1185">Reference proteome</keyword>
<sequence length="154" mass="17590">MEGITVSVCKGLKQYCVRRRYQRLNGSCRRTNVVELSSTRTQKGRFWRWKIKITTKIRINRIPSPKKFLVWFRDAYVRMMLALANTRVMSVSSSASLFGGGALSGGEYGFVRGPPPKEYNEKMIIQIYKSLVMGKEQLVPCDAAKIASEISCRR</sequence>
<comment type="caution">
    <text evidence="1">The sequence shown here is derived from an EMBL/GenBank/DDBJ whole genome shotgun (WGS) entry which is preliminary data.</text>
</comment>
<organism evidence="1 2">
    <name type="scientific">Lupinus albus</name>
    <name type="common">White lupine</name>
    <name type="synonym">Lupinus termis</name>
    <dbReference type="NCBI Taxonomy" id="3870"/>
    <lineage>
        <taxon>Eukaryota</taxon>
        <taxon>Viridiplantae</taxon>
        <taxon>Streptophyta</taxon>
        <taxon>Embryophyta</taxon>
        <taxon>Tracheophyta</taxon>
        <taxon>Spermatophyta</taxon>
        <taxon>Magnoliopsida</taxon>
        <taxon>eudicotyledons</taxon>
        <taxon>Gunneridae</taxon>
        <taxon>Pentapetalae</taxon>
        <taxon>rosids</taxon>
        <taxon>fabids</taxon>
        <taxon>Fabales</taxon>
        <taxon>Fabaceae</taxon>
        <taxon>Papilionoideae</taxon>
        <taxon>50 kb inversion clade</taxon>
        <taxon>genistoids sensu lato</taxon>
        <taxon>core genistoids</taxon>
        <taxon>Genisteae</taxon>
        <taxon>Lupinus</taxon>
    </lineage>
</organism>
<dbReference type="EMBL" id="WOCE01000002">
    <property type="protein sequence ID" value="KAE9618813.1"/>
    <property type="molecule type" value="Genomic_DNA"/>
</dbReference>
<dbReference type="PANTHER" id="PTHR33702">
    <property type="entry name" value="BNAA09G40010D PROTEIN"/>
    <property type="match status" value="1"/>
</dbReference>
<gene>
    <name evidence="1" type="ORF">Lalb_Chr02g0146621</name>
</gene>
<dbReference type="AlphaFoldDB" id="A0A6A4QZB2"/>
<accession>A0A6A4QZB2</accession>
<name>A0A6A4QZB2_LUPAL</name>
<evidence type="ECO:0000313" key="2">
    <source>
        <dbReference type="Proteomes" id="UP000447434"/>
    </source>
</evidence>
<proteinExistence type="predicted"/>
<reference evidence="2" key="1">
    <citation type="journal article" date="2020" name="Nat. Commun.">
        <title>Genome sequence of the cluster root forming white lupin.</title>
        <authorList>
            <person name="Hufnagel B."/>
            <person name="Marques A."/>
            <person name="Soriano A."/>
            <person name="Marques L."/>
            <person name="Divol F."/>
            <person name="Doumas P."/>
            <person name="Sallet E."/>
            <person name="Mancinotti D."/>
            <person name="Carrere S."/>
            <person name="Marande W."/>
            <person name="Arribat S."/>
            <person name="Keller J."/>
            <person name="Huneau C."/>
            <person name="Blein T."/>
            <person name="Aime D."/>
            <person name="Laguerre M."/>
            <person name="Taylor J."/>
            <person name="Schubert V."/>
            <person name="Nelson M."/>
            <person name="Geu-Flores F."/>
            <person name="Crespi M."/>
            <person name="Gallardo-Guerrero K."/>
            <person name="Delaux P.-M."/>
            <person name="Salse J."/>
            <person name="Berges H."/>
            <person name="Guyot R."/>
            <person name="Gouzy J."/>
            <person name="Peret B."/>
        </authorList>
    </citation>
    <scope>NUCLEOTIDE SEQUENCE [LARGE SCALE GENOMIC DNA]</scope>
    <source>
        <strain evidence="2">cv. Amiga</strain>
    </source>
</reference>
<evidence type="ECO:0000313" key="1">
    <source>
        <dbReference type="EMBL" id="KAE9618813.1"/>
    </source>
</evidence>
<dbReference type="OrthoDB" id="1898021at2759"/>
<dbReference type="Proteomes" id="UP000447434">
    <property type="component" value="Chromosome 2"/>
</dbReference>